<feature type="chain" id="PRO_5014502297" evidence="2">
    <location>
        <begin position="23"/>
        <end position="608"/>
    </location>
</feature>
<reference evidence="5 6" key="1">
    <citation type="journal article" date="2014" name="BMC Biol.">
        <title>A comprehensive evaluation of rodent malaria parasite genomes and gene expression.</title>
        <authorList>
            <person name="Otto T.D."/>
            <person name="Bohme U."/>
            <person name="Jackson A.P."/>
            <person name="Hunt M."/>
            <person name="Franke-Fayard B."/>
            <person name="Hoeijmakers W.A."/>
            <person name="Religa A.A."/>
            <person name="Robertson L."/>
            <person name="Sanders M."/>
            <person name="Ogun S.A."/>
            <person name="Cunningham D."/>
            <person name="Erhart A."/>
            <person name="Billker O."/>
            <person name="Khan S.M."/>
            <person name="Stunnenberg H.G."/>
            <person name="Langhorne J."/>
            <person name="Holder A.A."/>
            <person name="Waters A.P."/>
            <person name="Newbold C.I."/>
            <person name="Pain A."/>
            <person name="Berriman M."/>
            <person name="Janse C.J."/>
        </authorList>
    </citation>
    <scope>NUCLEOTIDE SEQUENCE [LARGE SCALE GENOMIC DNA]</scope>
    <source>
        <strain evidence="4 5">17X</strain>
        <strain evidence="3 6">YM</strain>
    </source>
</reference>
<dbReference type="KEGG" id="pyo:PY17X_1034500"/>
<dbReference type="VEuPathDB" id="PlasmoDB:Py17XNL_001002380"/>
<evidence type="ECO:0000313" key="3">
    <source>
        <dbReference type="EMBL" id="CDU85175.1"/>
    </source>
</evidence>
<dbReference type="OrthoDB" id="384877at2759"/>
<feature type="signal peptide" evidence="2">
    <location>
        <begin position="1"/>
        <end position="22"/>
    </location>
</feature>
<dbReference type="EMBL" id="LM993664">
    <property type="protein sequence ID" value="VTZ79070.1"/>
    <property type="molecule type" value="Genomic_DNA"/>
</dbReference>
<evidence type="ECO:0000313" key="6">
    <source>
        <dbReference type="Proteomes" id="UP000072904"/>
    </source>
</evidence>
<gene>
    <name evidence="4" type="ORF">PY17X_1034500</name>
    <name evidence="3" type="ORF">PYYM_1034200</name>
</gene>
<protein>
    <submittedName>
        <fullName evidence="3">Rhoptry-associated protein 1, putative</fullName>
    </submittedName>
</protein>
<accession>A0A078KJI1</accession>
<dbReference type="VEuPathDB" id="PlasmoDB:PY17X_1034500"/>
<keyword evidence="2" id="KW-0732">Signal</keyword>
<dbReference type="InterPro" id="IPR009864">
    <property type="entry name" value="RAP1_Plasmodium"/>
</dbReference>
<organism evidence="3 6">
    <name type="scientific">Plasmodium yoelii</name>
    <dbReference type="NCBI Taxonomy" id="5861"/>
    <lineage>
        <taxon>Eukaryota</taxon>
        <taxon>Sar</taxon>
        <taxon>Alveolata</taxon>
        <taxon>Apicomplexa</taxon>
        <taxon>Aconoidasida</taxon>
        <taxon>Haemosporida</taxon>
        <taxon>Plasmodiidae</taxon>
        <taxon>Plasmodium</taxon>
        <taxon>Plasmodium (Vinckeia)</taxon>
    </lineage>
</organism>
<dbReference type="Proteomes" id="UP000072904">
    <property type="component" value="Chromosome 10"/>
</dbReference>
<proteinExistence type="predicted"/>
<reference evidence="3" key="2">
    <citation type="submission" date="2014-05" db="EMBL/GenBank/DDBJ databases">
        <authorList>
            <person name="Aslett A.Martin."/>
            <person name="De Silva Nishadi"/>
        </authorList>
    </citation>
    <scope>NUCLEOTIDE SEQUENCE</scope>
    <source>
        <strain evidence="3">YM</strain>
    </source>
</reference>
<evidence type="ECO:0000256" key="2">
    <source>
        <dbReference type="SAM" id="SignalP"/>
    </source>
</evidence>
<evidence type="ECO:0000313" key="4">
    <source>
        <dbReference type="EMBL" id="VTZ79070.1"/>
    </source>
</evidence>
<sequence>MFTKIVSLFILSRLLFQDYSVAFNIRDSNIISSYSHGYNNSSIKNEELGNLNYFTEIAPKMSFFQKGDNGTNKDKNVDSNTDSENTDVNPNTDPNLLKDRDYALVDGNIIADLKEKEPIDETIEEETINENADEKNTQTIKYTPDYTPHLKKSMHILGYDKEFKLDDLTTIHSCPKDNFLFDVFPQAITKFQKNDMGYVQQQAYGNIECFKKHKLIDLGSVDSKLKFGNSVNTFGPFHIPTKMNLFDLINFPPSMSPINLANGYDIPESEFPNLHKLNYCLLHPAKLEKVLKRKDIKSYINSTDKSSYDDFFKKAMNESIECHIENALYQVLNRNSVLLLFGSDSPNYNDPKDVFKKKMHIIKSGLSYKSRKYADNVYKNVLNNLKNYEKKFKELSRHLADIASYYSAHVISNSCDKFFDKDNIHEATAYIYEHMIPHIRMFSSCVKNMIIYNHIVGTILNQVKYYLSYTTRKPILKDIHFKALLNKPKKFKNVNELTYHPTVKSFALGELTREPAHGLIHAYFEYKKKDILDIMQKLKLDIYSLADKDLKFPSTDSPDYKLFKNIVNKYKKEIKILFDEMNSEYVKLFEMRISAFYQKDFFIYDRAI</sequence>
<dbReference type="AlphaFoldDB" id="A0A078KJI1"/>
<name>A0A078KJI1_PLAYE</name>
<feature type="region of interest" description="Disordered" evidence="1">
    <location>
        <begin position="65"/>
        <end position="97"/>
    </location>
</feature>
<dbReference type="RefSeq" id="XP_725787.1">
    <property type="nucleotide sequence ID" value="XM_720694.1"/>
</dbReference>
<dbReference type="Pfam" id="PF07218">
    <property type="entry name" value="RAP1"/>
    <property type="match status" value="1"/>
</dbReference>
<dbReference type="OMA" id="EKFTKYM"/>
<dbReference type="VEuPathDB" id="PlasmoDB:PY00622"/>
<reference evidence="4" key="4">
    <citation type="submission" date="2019-05" db="EMBL/GenBank/DDBJ databases">
        <authorList>
            <consortium name="Pathogen Informatics"/>
        </authorList>
    </citation>
    <scope>NUCLEOTIDE SEQUENCE</scope>
    <source>
        <strain evidence="4">17X</strain>
    </source>
</reference>
<evidence type="ECO:0000313" key="5">
    <source>
        <dbReference type="Proteomes" id="UP000072874"/>
    </source>
</evidence>
<evidence type="ECO:0000256" key="1">
    <source>
        <dbReference type="SAM" id="MobiDB-lite"/>
    </source>
</evidence>
<dbReference type="EMBL" id="LK934638">
    <property type="protein sequence ID" value="CDU85175.1"/>
    <property type="molecule type" value="Genomic_DNA"/>
</dbReference>
<feature type="compositionally biased region" description="Polar residues" evidence="1">
    <location>
        <begin position="78"/>
        <end position="94"/>
    </location>
</feature>
<dbReference type="VEuPathDB" id="PlasmoDB:PYYM_1034200"/>
<dbReference type="GeneID" id="3791126"/>
<reference evidence="4" key="3">
    <citation type="submission" date="2014-05" db="EMBL/GenBank/DDBJ databases">
        <authorList>
            <person name="Aslett M.A."/>
            <person name="De Silva N."/>
        </authorList>
    </citation>
    <scope>NUCLEOTIDE SEQUENCE</scope>
    <source>
        <strain evidence="4">17X</strain>
    </source>
</reference>
<dbReference type="Proteomes" id="UP000072874">
    <property type="component" value="Chromosome 10"/>
</dbReference>